<dbReference type="SUPFAM" id="SSF48498">
    <property type="entry name" value="Tetracyclin repressor-like, C-terminal domain"/>
    <property type="match status" value="1"/>
</dbReference>
<comment type="caution">
    <text evidence="2">The sequence shown here is derived from an EMBL/GenBank/DDBJ whole genome shotgun (WGS) entry which is preliminary data.</text>
</comment>
<name>A0ABP7JK32_9ACTN</name>
<reference evidence="3" key="1">
    <citation type="journal article" date="2019" name="Int. J. Syst. Evol. Microbiol.">
        <title>The Global Catalogue of Microorganisms (GCM) 10K type strain sequencing project: providing services to taxonomists for standard genome sequencing and annotation.</title>
        <authorList>
            <consortium name="The Broad Institute Genomics Platform"/>
            <consortium name="The Broad Institute Genome Sequencing Center for Infectious Disease"/>
            <person name="Wu L."/>
            <person name="Ma J."/>
        </authorList>
    </citation>
    <scope>NUCLEOTIDE SEQUENCE [LARGE SCALE GENOMIC DNA]</scope>
    <source>
        <strain evidence="3">JCM 16908</strain>
    </source>
</reference>
<dbReference type="RefSeq" id="WP_344953242.1">
    <property type="nucleotide sequence ID" value="NZ_BAAAZR010000063.1"/>
</dbReference>
<dbReference type="Gene3D" id="1.10.357.10">
    <property type="entry name" value="Tetracycline Repressor, domain 2"/>
    <property type="match status" value="1"/>
</dbReference>
<dbReference type="InterPro" id="IPR039538">
    <property type="entry name" value="BetI_C"/>
</dbReference>
<organism evidence="2 3">
    <name type="scientific">Sphaerisporangium flaviroseum</name>
    <dbReference type="NCBI Taxonomy" id="509199"/>
    <lineage>
        <taxon>Bacteria</taxon>
        <taxon>Bacillati</taxon>
        <taxon>Actinomycetota</taxon>
        <taxon>Actinomycetes</taxon>
        <taxon>Streptosporangiales</taxon>
        <taxon>Streptosporangiaceae</taxon>
        <taxon>Sphaerisporangium</taxon>
    </lineage>
</organism>
<dbReference type="Pfam" id="PF13977">
    <property type="entry name" value="TetR_C_6"/>
    <property type="match status" value="1"/>
</dbReference>
<evidence type="ECO:0000313" key="2">
    <source>
        <dbReference type="EMBL" id="GAA3845547.1"/>
    </source>
</evidence>
<evidence type="ECO:0000313" key="3">
    <source>
        <dbReference type="Proteomes" id="UP001500888"/>
    </source>
</evidence>
<proteinExistence type="predicted"/>
<evidence type="ECO:0000259" key="1">
    <source>
        <dbReference type="Pfam" id="PF13977"/>
    </source>
</evidence>
<gene>
    <name evidence="2" type="ORF">GCM10022226_81040</name>
</gene>
<feature type="domain" description="BetI-type transcriptional repressor C-terminal" evidence="1">
    <location>
        <begin position="4"/>
        <end position="113"/>
    </location>
</feature>
<accession>A0ABP7JK32</accession>
<sequence>MRAIARAVLLEPLPLDEERRNRHLVYVAYFVRFLTDPALAKVVRDAPHALESLVAGLIAQGQELGQVPRDLDPAAEAAFLVAAADGIQTTVLLEQRTPEEAVALIDHQLARIFIAATGG</sequence>
<dbReference type="EMBL" id="BAAAZR010000063">
    <property type="protein sequence ID" value="GAA3845547.1"/>
    <property type="molecule type" value="Genomic_DNA"/>
</dbReference>
<dbReference type="Proteomes" id="UP001500888">
    <property type="component" value="Unassembled WGS sequence"/>
</dbReference>
<protein>
    <recommendedName>
        <fullName evidence="1">BetI-type transcriptional repressor C-terminal domain-containing protein</fullName>
    </recommendedName>
</protein>
<keyword evidence="3" id="KW-1185">Reference proteome</keyword>
<dbReference type="InterPro" id="IPR036271">
    <property type="entry name" value="Tet_transcr_reg_TetR-rel_C_sf"/>
</dbReference>